<name>A0A1I1HH85_9LACT</name>
<keyword evidence="2" id="KW-0378">Hydrolase</keyword>
<protein>
    <submittedName>
        <fullName evidence="2">ADP-ribosylglycohydrolase</fullName>
    </submittedName>
</protein>
<keyword evidence="3" id="KW-1185">Reference proteome</keyword>
<accession>A0A1I1HH85</accession>
<dbReference type="SUPFAM" id="SSF101478">
    <property type="entry name" value="ADP-ribosylglycohydrolase"/>
    <property type="match status" value="1"/>
</dbReference>
<feature type="binding site" evidence="1">
    <location>
        <position position="36"/>
    </location>
    <ligand>
        <name>Mg(2+)</name>
        <dbReference type="ChEBI" id="CHEBI:18420"/>
        <label>1</label>
    </ligand>
</feature>
<comment type="cofactor">
    <cofactor evidence="1">
        <name>Mg(2+)</name>
        <dbReference type="ChEBI" id="CHEBI:18420"/>
    </cofactor>
    <text evidence="1">Binds 2 magnesium ions per subunit.</text>
</comment>
<evidence type="ECO:0000256" key="1">
    <source>
        <dbReference type="PIRSR" id="PIRSR605502-1"/>
    </source>
</evidence>
<dbReference type="GO" id="GO:0016787">
    <property type="term" value="F:hydrolase activity"/>
    <property type="evidence" value="ECO:0007669"/>
    <property type="project" value="UniProtKB-KW"/>
</dbReference>
<dbReference type="EMBL" id="FOLT01000004">
    <property type="protein sequence ID" value="SFC22942.1"/>
    <property type="molecule type" value="Genomic_DNA"/>
</dbReference>
<keyword evidence="1" id="KW-0479">Metal-binding</keyword>
<evidence type="ECO:0000313" key="2">
    <source>
        <dbReference type="EMBL" id="SFC22942.1"/>
    </source>
</evidence>
<reference evidence="3" key="1">
    <citation type="submission" date="2016-10" db="EMBL/GenBank/DDBJ databases">
        <authorList>
            <person name="Varghese N."/>
            <person name="Submissions S."/>
        </authorList>
    </citation>
    <scope>NUCLEOTIDE SEQUENCE [LARGE SCALE GENOMIC DNA]</scope>
    <source>
        <strain evidence="3">DSM 23664</strain>
    </source>
</reference>
<feature type="binding site" evidence="1">
    <location>
        <position position="35"/>
    </location>
    <ligand>
        <name>Mg(2+)</name>
        <dbReference type="ChEBI" id="CHEBI:18420"/>
        <label>1</label>
    </ligand>
</feature>
<organism evidence="2 3">
    <name type="scientific">Alkalibacterium subtropicum</name>
    <dbReference type="NCBI Taxonomy" id="753702"/>
    <lineage>
        <taxon>Bacteria</taxon>
        <taxon>Bacillati</taxon>
        <taxon>Bacillota</taxon>
        <taxon>Bacilli</taxon>
        <taxon>Lactobacillales</taxon>
        <taxon>Carnobacteriaceae</taxon>
        <taxon>Alkalibacterium</taxon>
    </lineage>
</organism>
<proteinExistence type="predicted"/>
<keyword evidence="1" id="KW-0460">Magnesium</keyword>
<dbReference type="Gene3D" id="1.10.4080.10">
    <property type="entry name" value="ADP-ribosylation/Crystallin J1"/>
    <property type="match status" value="1"/>
</dbReference>
<dbReference type="Pfam" id="PF03747">
    <property type="entry name" value="ADP_ribosyl_GH"/>
    <property type="match status" value="1"/>
</dbReference>
<dbReference type="AlphaFoldDB" id="A0A1I1HH85"/>
<sequence length="200" mass="22334">MLGAIVGDIVGSRFEHTEHKGKDFELFTPECRPTDDSIMTLAVGKAIMETERNKDASSNVNDFDTIDYEMLEESAVLYMQKIGRKYPQCGFGGHFLDWIFSDVPHPYNSYGNGAAMRVSAAGHVGRNEMDALEIATRVTKVSHDHMEGIKAAEAVTLAIYLARKGLSKSTIFSRLNADYYALNFSLDDIREAYRFDVSSQ</sequence>
<dbReference type="Proteomes" id="UP000199612">
    <property type="component" value="Unassembled WGS sequence"/>
</dbReference>
<evidence type="ECO:0000313" key="3">
    <source>
        <dbReference type="Proteomes" id="UP000199612"/>
    </source>
</evidence>
<gene>
    <name evidence="2" type="ORF">SAMN04488102_10455</name>
</gene>
<dbReference type="GO" id="GO:0046872">
    <property type="term" value="F:metal ion binding"/>
    <property type="evidence" value="ECO:0007669"/>
    <property type="project" value="UniProtKB-KW"/>
</dbReference>
<dbReference type="STRING" id="753702.SAMN04488102_10455"/>
<dbReference type="InterPro" id="IPR005502">
    <property type="entry name" value="Ribosyl_crysJ1"/>
</dbReference>
<feature type="binding site" evidence="1">
    <location>
        <position position="34"/>
    </location>
    <ligand>
        <name>Mg(2+)</name>
        <dbReference type="ChEBI" id="CHEBI:18420"/>
        <label>1</label>
    </ligand>
</feature>
<dbReference type="InterPro" id="IPR036705">
    <property type="entry name" value="Ribosyl_crysJ1_sf"/>
</dbReference>